<dbReference type="AlphaFoldDB" id="A0AAN8UHM6"/>
<dbReference type="GO" id="GO:0005737">
    <property type="term" value="C:cytoplasm"/>
    <property type="evidence" value="ECO:0007669"/>
    <property type="project" value="TreeGrafter"/>
</dbReference>
<dbReference type="GO" id="GO:0005634">
    <property type="term" value="C:nucleus"/>
    <property type="evidence" value="ECO:0007669"/>
    <property type="project" value="TreeGrafter"/>
</dbReference>
<dbReference type="GO" id="GO:0043138">
    <property type="term" value="F:3'-5' DNA helicase activity"/>
    <property type="evidence" value="ECO:0007669"/>
    <property type="project" value="TreeGrafter"/>
</dbReference>
<dbReference type="CDD" id="cd17920">
    <property type="entry name" value="DEXHc_RecQ"/>
    <property type="match status" value="1"/>
</dbReference>
<comment type="caution">
    <text evidence="8">The sequence shown here is derived from an EMBL/GenBank/DDBJ whole genome shotgun (WGS) entry which is preliminary data.</text>
</comment>
<dbReference type="PANTHER" id="PTHR13710">
    <property type="entry name" value="DNA HELICASE RECQ FAMILY MEMBER"/>
    <property type="match status" value="1"/>
</dbReference>
<dbReference type="GO" id="GO:0000724">
    <property type="term" value="P:double-strand break repair via homologous recombination"/>
    <property type="evidence" value="ECO:0007669"/>
    <property type="project" value="TreeGrafter"/>
</dbReference>
<dbReference type="Gene3D" id="1.10.10.10">
    <property type="entry name" value="Winged helix-like DNA-binding domain superfamily/Winged helix DNA-binding domain"/>
    <property type="match status" value="1"/>
</dbReference>
<dbReference type="InterPro" id="IPR014001">
    <property type="entry name" value="Helicase_ATP-bd"/>
</dbReference>
<feature type="region of interest" description="Disordered" evidence="6">
    <location>
        <begin position="57"/>
        <end position="79"/>
    </location>
</feature>
<dbReference type="GO" id="GO:0005524">
    <property type="term" value="F:ATP binding"/>
    <property type="evidence" value="ECO:0007669"/>
    <property type="project" value="InterPro"/>
</dbReference>
<dbReference type="SUPFAM" id="SSF52540">
    <property type="entry name" value="P-loop containing nucleoside triphosphate hydrolases"/>
    <property type="match status" value="2"/>
</dbReference>
<keyword evidence="5" id="KW-0539">Nucleus</keyword>
<dbReference type="InterPro" id="IPR032284">
    <property type="entry name" value="RecQ_Zn-bd"/>
</dbReference>
<comment type="similarity">
    <text evidence="1">Belongs to the helicase family. RecQ subfamily.</text>
</comment>
<dbReference type="InterPro" id="IPR036388">
    <property type="entry name" value="WH-like_DNA-bd_sf"/>
</dbReference>
<reference evidence="8 9" key="1">
    <citation type="submission" date="2023-12" db="EMBL/GenBank/DDBJ databases">
        <title>A high-quality genome assembly for Dillenia turbinata (Dilleniales).</title>
        <authorList>
            <person name="Chanderbali A."/>
        </authorList>
    </citation>
    <scope>NUCLEOTIDE SEQUENCE [LARGE SCALE GENOMIC DNA]</scope>
    <source>
        <strain evidence="8">LSX21</strain>
        <tissue evidence="8">Leaf</tissue>
    </source>
</reference>
<keyword evidence="2" id="KW-0378">Hydrolase</keyword>
<evidence type="ECO:0000256" key="4">
    <source>
        <dbReference type="ARBA" id="ARBA00023235"/>
    </source>
</evidence>
<proteinExistence type="inferred from homology"/>
<keyword evidence="8" id="KW-0547">Nucleotide-binding</keyword>
<keyword evidence="3" id="KW-0238">DNA-binding</keyword>
<evidence type="ECO:0000256" key="6">
    <source>
        <dbReference type="SAM" id="MobiDB-lite"/>
    </source>
</evidence>
<keyword evidence="8" id="KW-0067">ATP-binding</keyword>
<dbReference type="Gene3D" id="3.40.50.300">
    <property type="entry name" value="P-loop containing nucleotide triphosphate hydrolases"/>
    <property type="match status" value="3"/>
</dbReference>
<dbReference type="GO" id="GO:0005694">
    <property type="term" value="C:chromosome"/>
    <property type="evidence" value="ECO:0007669"/>
    <property type="project" value="TreeGrafter"/>
</dbReference>
<evidence type="ECO:0000313" key="8">
    <source>
        <dbReference type="EMBL" id="KAK6915655.1"/>
    </source>
</evidence>
<dbReference type="PROSITE" id="PS00690">
    <property type="entry name" value="DEAH_ATP_HELICASE"/>
    <property type="match status" value="1"/>
</dbReference>
<evidence type="ECO:0000313" key="9">
    <source>
        <dbReference type="Proteomes" id="UP001370490"/>
    </source>
</evidence>
<evidence type="ECO:0000259" key="7">
    <source>
        <dbReference type="PROSITE" id="PS51192"/>
    </source>
</evidence>
<evidence type="ECO:0000256" key="2">
    <source>
        <dbReference type="ARBA" id="ARBA00022801"/>
    </source>
</evidence>
<dbReference type="InterPro" id="IPR011545">
    <property type="entry name" value="DEAD/DEAH_box_helicase_dom"/>
</dbReference>
<dbReference type="EMBL" id="JBAMMX010000025">
    <property type="protein sequence ID" value="KAK6915655.1"/>
    <property type="molecule type" value="Genomic_DNA"/>
</dbReference>
<dbReference type="PANTHER" id="PTHR13710:SF153">
    <property type="entry name" value="RECQ-LIKE DNA HELICASE BLM"/>
    <property type="match status" value="1"/>
</dbReference>
<dbReference type="GO" id="GO:0009378">
    <property type="term" value="F:four-way junction helicase activity"/>
    <property type="evidence" value="ECO:0007669"/>
    <property type="project" value="TreeGrafter"/>
</dbReference>
<dbReference type="InterPro" id="IPR027417">
    <property type="entry name" value="P-loop_NTPase"/>
</dbReference>
<organism evidence="8 9">
    <name type="scientific">Dillenia turbinata</name>
    <dbReference type="NCBI Taxonomy" id="194707"/>
    <lineage>
        <taxon>Eukaryota</taxon>
        <taxon>Viridiplantae</taxon>
        <taxon>Streptophyta</taxon>
        <taxon>Embryophyta</taxon>
        <taxon>Tracheophyta</taxon>
        <taxon>Spermatophyta</taxon>
        <taxon>Magnoliopsida</taxon>
        <taxon>eudicotyledons</taxon>
        <taxon>Gunneridae</taxon>
        <taxon>Pentapetalae</taxon>
        <taxon>Dilleniales</taxon>
        <taxon>Dilleniaceae</taxon>
        <taxon>Dillenia</taxon>
    </lineage>
</organism>
<evidence type="ECO:0000256" key="1">
    <source>
        <dbReference type="ARBA" id="ARBA00005446"/>
    </source>
</evidence>
<keyword evidence="9" id="KW-1185">Reference proteome</keyword>
<accession>A0AAN8UHM6</accession>
<name>A0AAN8UHM6_9MAGN</name>
<keyword evidence="8" id="KW-0347">Helicase</keyword>
<dbReference type="GO" id="GO:0016787">
    <property type="term" value="F:hydrolase activity"/>
    <property type="evidence" value="ECO:0007669"/>
    <property type="project" value="UniProtKB-KW"/>
</dbReference>
<dbReference type="Pfam" id="PF00270">
    <property type="entry name" value="DEAD"/>
    <property type="match status" value="1"/>
</dbReference>
<evidence type="ECO:0000256" key="5">
    <source>
        <dbReference type="ARBA" id="ARBA00023242"/>
    </source>
</evidence>
<feature type="domain" description="Helicase ATP-binding" evidence="7">
    <location>
        <begin position="183"/>
        <end position="333"/>
    </location>
</feature>
<dbReference type="Pfam" id="PF16124">
    <property type="entry name" value="RecQ_Zn_bind"/>
    <property type="match status" value="1"/>
</dbReference>
<dbReference type="Proteomes" id="UP001370490">
    <property type="component" value="Unassembled WGS sequence"/>
</dbReference>
<gene>
    <name evidence="8" type="ORF">RJ641_020772</name>
</gene>
<evidence type="ECO:0000256" key="3">
    <source>
        <dbReference type="ARBA" id="ARBA00023125"/>
    </source>
</evidence>
<keyword evidence="4" id="KW-0413">Isomerase</keyword>
<feature type="region of interest" description="Disordered" evidence="6">
    <location>
        <begin position="97"/>
        <end position="119"/>
    </location>
</feature>
<sequence>MRRDGREFITVEHCGDDFLATLAEPMQDSEDWDDLQALESEACGTLNNLFYKDVPNSYESPNGHHKTSHISAVDDLPERQKHTGVVQLDSSIDKDSDFSLKNKAAGNTPASSPPSTYGLPRNLGNVRVVSLDAQFCQVHVKTQSPGLQEMKGNEQLQALDDSELANVVIFGKRTFRPLQHQACKASVSKQDCFVLMLTGGGKSLNYQLPATLKGVMEVVSPLLSLTQDQMITLNLKRDKPSRKLLYVTPERIAGIVSFVEILRVLHWKGELAGFVVDEAHCDSQWGHDFHPGNRGLGCLKQNFPDVPVMALIATATKSVWVVLKIPRALVLETSFDRLNLKYKVIAKTKEPLKQLGKLINDRFQNSCGIVYCLSKTRQRIAIQRKWHTGEVHVVCATIAFAMGIDKPDVEGQEDIIFHPYVLLHIRSRISVELYAYCIVVKDLKVKASKQPWLRRKTQQYCELKAECRRQTLLEHFGESFDRKLCRSGSNPCDNCCSDWSLAGVR</sequence>
<dbReference type="PROSITE" id="PS51192">
    <property type="entry name" value="HELICASE_ATP_BIND_1"/>
    <property type="match status" value="1"/>
</dbReference>
<dbReference type="InterPro" id="IPR002464">
    <property type="entry name" value="DNA/RNA_helicase_DEAH_CS"/>
</dbReference>
<protein>
    <submittedName>
        <fullName evidence="8">ATP-dependent DNA helicase RecQ, zinc-binding domain</fullName>
    </submittedName>
</protein>
<dbReference type="GO" id="GO:0003677">
    <property type="term" value="F:DNA binding"/>
    <property type="evidence" value="ECO:0007669"/>
    <property type="project" value="UniProtKB-KW"/>
</dbReference>